<feature type="binding site" evidence="5">
    <location>
        <position position="342"/>
    </location>
    <ligand>
        <name>(2E)-4-hydroxy-3-methylbut-2-enyl diphosphate</name>
        <dbReference type="ChEBI" id="CHEBI:128753"/>
    </ligand>
</feature>
<feature type="binding site" evidence="5">
    <location>
        <position position="161"/>
    </location>
    <ligand>
        <name>(2E)-4-hydroxy-3-methylbut-2-enyl diphosphate</name>
        <dbReference type="ChEBI" id="CHEBI:128753"/>
    </ligand>
</feature>
<feature type="binding site" evidence="5">
    <location>
        <position position="387"/>
    </location>
    <ligand>
        <name>dimethylallyl diphosphate</name>
        <dbReference type="ChEBI" id="CHEBI:57623"/>
    </ligand>
</feature>
<dbReference type="EC" id="1.17.7.4" evidence="5"/>
<dbReference type="GO" id="GO:0051745">
    <property type="term" value="F:4-hydroxy-3-methylbut-2-enyl diphosphate reductase activity"/>
    <property type="evidence" value="ECO:0007669"/>
    <property type="project" value="UniProtKB-UniRule"/>
</dbReference>
<feature type="binding site" evidence="5">
    <location>
        <position position="244"/>
    </location>
    <ligand>
        <name>isopentenyl diphosphate</name>
        <dbReference type="ChEBI" id="CHEBI:128769"/>
    </ligand>
</feature>
<feature type="binding site" evidence="5">
    <location>
        <position position="344"/>
    </location>
    <ligand>
        <name>dimethylallyl diphosphate</name>
        <dbReference type="ChEBI" id="CHEBI:57623"/>
    </ligand>
</feature>
<evidence type="ECO:0000256" key="4">
    <source>
        <dbReference type="ARBA" id="ARBA00023014"/>
    </source>
</evidence>
<feature type="binding site" evidence="5">
    <location>
        <position position="284"/>
    </location>
    <ligand>
        <name>(2E)-4-hydroxy-3-methylbut-2-enyl diphosphate</name>
        <dbReference type="ChEBI" id="CHEBI:128753"/>
    </ligand>
</feature>
<reference evidence="7 8" key="1">
    <citation type="journal article" date="2013" name="Genome Announc.">
        <title>Whole-Genome Shotgun Assembly and Analysis of the Genome of Streptomyces mobaraensis DSM 40847, a Strain for Industrial Production of Microbial Transglutaminase.</title>
        <authorList>
            <person name="Yang H."/>
            <person name="He T."/>
            <person name="Wu W."/>
            <person name="Zhu W."/>
            <person name="Lu B."/>
            <person name="Sun W."/>
        </authorList>
    </citation>
    <scope>NUCLEOTIDE SEQUENCE [LARGE SCALE GENOMIC DNA]</scope>
    <source>
        <strain evidence="7 8">DSM 40847</strain>
    </source>
</reference>
<feature type="binding site" evidence="5">
    <location>
        <position position="194"/>
    </location>
    <ligand>
        <name>isopentenyl diphosphate</name>
        <dbReference type="ChEBI" id="CHEBI:128769"/>
    </ligand>
</feature>
<dbReference type="HAMAP" id="MF_00191">
    <property type="entry name" value="IspH"/>
    <property type="match status" value="1"/>
</dbReference>
<feature type="binding site" evidence="5">
    <location>
        <position position="342"/>
    </location>
    <ligand>
        <name>isopentenyl diphosphate</name>
        <dbReference type="ChEBI" id="CHEBI:128769"/>
    </ligand>
</feature>
<dbReference type="UniPathway" id="UPA00056">
    <property type="reaction ID" value="UER00097"/>
</dbReference>
<dbReference type="Proteomes" id="UP000011740">
    <property type="component" value="Unassembled WGS sequence"/>
</dbReference>
<evidence type="ECO:0000313" key="7">
    <source>
        <dbReference type="EMBL" id="EME96780.1"/>
    </source>
</evidence>
<comment type="pathway">
    <text evidence="5">Isoprenoid biosynthesis; dimethylallyl diphosphate biosynthesis; dimethylallyl diphosphate from (2E)-4-hydroxy-3-methylbutenyl diphosphate: step 1/1.</text>
</comment>
<feature type="binding site" evidence="5">
    <location>
        <position position="244"/>
    </location>
    <ligand>
        <name>(2E)-4-hydroxy-3-methylbut-2-enyl diphosphate</name>
        <dbReference type="ChEBI" id="CHEBI:128753"/>
    </ligand>
</feature>
<comment type="catalytic activity">
    <reaction evidence="5">
        <text>isopentenyl diphosphate + 2 oxidized [2Fe-2S]-[ferredoxin] + H2O = (2E)-4-hydroxy-3-methylbut-2-enyl diphosphate + 2 reduced [2Fe-2S]-[ferredoxin] + 2 H(+)</text>
        <dbReference type="Rhea" id="RHEA:24488"/>
        <dbReference type="Rhea" id="RHEA-COMP:10000"/>
        <dbReference type="Rhea" id="RHEA-COMP:10001"/>
        <dbReference type="ChEBI" id="CHEBI:15377"/>
        <dbReference type="ChEBI" id="CHEBI:15378"/>
        <dbReference type="ChEBI" id="CHEBI:33737"/>
        <dbReference type="ChEBI" id="CHEBI:33738"/>
        <dbReference type="ChEBI" id="CHEBI:128753"/>
        <dbReference type="ChEBI" id="CHEBI:128769"/>
        <dbReference type="EC" id="1.17.7.4"/>
    </reaction>
</comment>
<feature type="binding site" evidence="5">
    <location>
        <position position="314"/>
    </location>
    <ligand>
        <name>[4Fe-4S] cluster</name>
        <dbReference type="ChEBI" id="CHEBI:49883"/>
    </ligand>
</feature>
<dbReference type="Gene3D" id="3.40.1010.20">
    <property type="entry name" value="4-hydroxy-3-methylbut-2-enyl diphosphate reductase, catalytic domain"/>
    <property type="match status" value="2"/>
</dbReference>
<feature type="binding site" evidence="5">
    <location>
        <position position="194"/>
    </location>
    <ligand>
        <name>dimethylallyl diphosphate</name>
        <dbReference type="ChEBI" id="CHEBI:57623"/>
    </ligand>
</feature>
<dbReference type="InterPro" id="IPR003451">
    <property type="entry name" value="LytB/IspH"/>
</dbReference>
<dbReference type="GO" id="GO:0019288">
    <property type="term" value="P:isopentenyl diphosphate biosynthetic process, methylerythritol 4-phosphate pathway"/>
    <property type="evidence" value="ECO:0007669"/>
    <property type="project" value="UniProtKB-UniRule"/>
</dbReference>
<feature type="binding site" evidence="5">
    <location>
        <position position="343"/>
    </location>
    <ligand>
        <name>dimethylallyl diphosphate</name>
        <dbReference type="ChEBI" id="CHEBI:57623"/>
    </ligand>
</feature>
<evidence type="ECO:0000256" key="2">
    <source>
        <dbReference type="ARBA" id="ARBA00022723"/>
    </source>
</evidence>
<dbReference type="GO" id="GO:0016114">
    <property type="term" value="P:terpenoid biosynthetic process"/>
    <property type="evidence" value="ECO:0007669"/>
    <property type="project" value="UniProtKB-UniRule"/>
</dbReference>
<evidence type="ECO:0000256" key="3">
    <source>
        <dbReference type="ARBA" id="ARBA00023004"/>
    </source>
</evidence>
<dbReference type="GO" id="GO:0051539">
    <property type="term" value="F:4 iron, 4 sulfur cluster binding"/>
    <property type="evidence" value="ECO:0007669"/>
    <property type="project" value="UniProtKB-UniRule"/>
</dbReference>
<feature type="binding site" evidence="5">
    <location>
        <position position="344"/>
    </location>
    <ligand>
        <name>(2E)-4-hydroxy-3-methylbut-2-enyl diphosphate</name>
        <dbReference type="ChEBI" id="CHEBI:128753"/>
    </ligand>
</feature>
<proteinExistence type="inferred from homology"/>
<protein>
    <recommendedName>
        <fullName evidence="5">4-hydroxy-3-methylbut-2-enyl diphosphate reductase</fullName>
        <shortName evidence="5">HMBPP reductase</shortName>
        <ecNumber evidence="5">1.17.7.4</ecNumber>
    </recommendedName>
</protein>
<dbReference type="UniPathway" id="UPA00059">
    <property type="reaction ID" value="UER00105"/>
</dbReference>
<feature type="binding site" evidence="5">
    <location>
        <position position="244"/>
    </location>
    <ligand>
        <name>dimethylallyl diphosphate</name>
        <dbReference type="ChEBI" id="CHEBI:57623"/>
    </ligand>
</feature>
<evidence type="ECO:0000256" key="6">
    <source>
        <dbReference type="SAM" id="MobiDB-lite"/>
    </source>
</evidence>
<sequence length="444" mass="47661">MEPEAEGRTWCLERVVVTVHTPAPETPVPDTGPAAYTLDNPVLDGIADDRRVWLGDPYRKSIALRVVPTARTEPAGRPGEGRESRHVPAEAAPGRAHAPLGEEPVNDRPSAWSAGHPPAPRKVLLAAPRGWCAGVDRAVIAVEKALEQYGAPVYVRHEIVHNKYVVKTLEKKGAIFVDETFEVPEGNIVIFSAHGVAPVVHEEAARGKLATIDATCPLVTKVHKEAVRYAREDYDILLIGHEGHEEVIGTSGEAPDHIQLVDGPQDVANVEVRDPDKVVWLSQTTLSVDETMETVGALKNKFPNLLSPPSDDICYATQNRQTAVKKMGAEADLVIVVGSKNSSNSVRLVEVALGAGARAAHLVDYAEEIDEAWLEGVSTVGVTSGASVPEILVEGVLEWLAARGYEDVETVKAAEESITFSVPKELRRDLRAEAAANPSPAGTA</sequence>
<keyword evidence="3 5" id="KW-0408">Iron</keyword>
<feature type="binding site" evidence="5">
    <location>
        <position position="344"/>
    </location>
    <ligand>
        <name>isopentenyl diphosphate</name>
        <dbReference type="ChEBI" id="CHEBI:128769"/>
    </ligand>
</feature>
<dbReference type="Gene3D" id="3.40.50.11270">
    <property type="match status" value="1"/>
</dbReference>
<dbReference type="NCBIfam" id="NF002188">
    <property type="entry name" value="PRK01045.1-2"/>
    <property type="match status" value="1"/>
</dbReference>
<feature type="binding site" evidence="5">
    <location>
        <position position="161"/>
    </location>
    <ligand>
        <name>dimethylallyl diphosphate</name>
        <dbReference type="ChEBI" id="CHEBI:57623"/>
    </ligand>
</feature>
<dbReference type="PATRIC" id="fig|1223523.3.peg.6048"/>
<comment type="cofactor">
    <cofactor evidence="5">
        <name>[4Fe-4S] cluster</name>
        <dbReference type="ChEBI" id="CHEBI:49883"/>
    </cofactor>
    <text evidence="5">Binds 1 [4Fe-4S] cluster per subunit.</text>
</comment>
<feature type="binding site" evidence="5">
    <location>
        <position position="132"/>
    </location>
    <ligand>
        <name>[4Fe-4S] cluster</name>
        <dbReference type="ChEBI" id="CHEBI:49883"/>
    </ligand>
</feature>
<comment type="caution">
    <text evidence="7">The sequence shown here is derived from an EMBL/GenBank/DDBJ whole genome shotgun (WGS) entry which is preliminary data.</text>
</comment>
<evidence type="ECO:0000313" key="8">
    <source>
        <dbReference type="Proteomes" id="UP000011740"/>
    </source>
</evidence>
<dbReference type="STRING" id="1223523.H340_29781"/>
<dbReference type="GO" id="GO:0050992">
    <property type="term" value="P:dimethylallyl diphosphate biosynthetic process"/>
    <property type="evidence" value="ECO:0007669"/>
    <property type="project" value="UniProtKB-UniRule"/>
</dbReference>
<dbReference type="EMBL" id="AORZ01000173">
    <property type="protein sequence ID" value="EME96780.1"/>
    <property type="molecule type" value="Genomic_DNA"/>
</dbReference>
<keyword evidence="1 5" id="KW-0004">4Fe-4S</keyword>
<name>M3BYE3_STRM1</name>
<feature type="binding site" evidence="5">
    <location>
        <position position="343"/>
    </location>
    <ligand>
        <name>isopentenyl diphosphate</name>
        <dbReference type="ChEBI" id="CHEBI:128769"/>
    </ligand>
</feature>
<gene>
    <name evidence="5 7" type="primary">ispH</name>
    <name evidence="7" type="ORF">H340_29781</name>
</gene>
<feature type="compositionally biased region" description="Basic and acidic residues" evidence="6">
    <location>
        <begin position="79"/>
        <end position="88"/>
    </location>
</feature>
<dbReference type="PANTHER" id="PTHR30426">
    <property type="entry name" value="4-HYDROXY-3-METHYLBUT-2-ENYL DIPHOSPHATE REDUCTASE"/>
    <property type="match status" value="1"/>
</dbReference>
<dbReference type="eggNOG" id="COG0761">
    <property type="taxonomic scope" value="Bacteria"/>
</dbReference>
<comment type="pathway">
    <text evidence="5">Isoprenoid biosynthesis; isopentenyl diphosphate biosynthesis via DXP pathway; isopentenyl diphosphate from 1-deoxy-D-xylulose 5-phosphate: step 6/6.</text>
</comment>
<organism evidence="7 8">
    <name type="scientific">Streptomyces mobaraensis (strain ATCC 29032 / DSM 40847 / JCM 4168 / NBRC 13819 / NCIMB 11159 / IPCR 16-22)</name>
    <dbReference type="NCBI Taxonomy" id="1223523"/>
    <lineage>
        <taxon>Bacteria</taxon>
        <taxon>Bacillati</taxon>
        <taxon>Actinomycetota</taxon>
        <taxon>Actinomycetes</taxon>
        <taxon>Kitasatosporales</taxon>
        <taxon>Streptomycetaceae</taxon>
        <taxon>Streptomyces</taxon>
    </lineage>
</organism>
<feature type="active site" description="Proton donor" evidence="5">
    <location>
        <position position="246"/>
    </location>
</feature>
<keyword evidence="5 7" id="KW-0560">Oxidoreductase</keyword>
<keyword evidence="2 5" id="KW-0479">Metal-binding</keyword>
<dbReference type="AlphaFoldDB" id="M3BYE3"/>
<feature type="binding site" evidence="5">
    <location>
        <position position="216"/>
    </location>
    <ligand>
        <name>[4Fe-4S] cluster</name>
        <dbReference type="ChEBI" id="CHEBI:49883"/>
    </ligand>
</feature>
<feature type="binding site" evidence="5">
    <location>
        <position position="387"/>
    </location>
    <ligand>
        <name>(2E)-4-hydroxy-3-methylbut-2-enyl diphosphate</name>
        <dbReference type="ChEBI" id="CHEBI:128753"/>
    </ligand>
</feature>
<comment type="function">
    <text evidence="5">Catalyzes the conversion of 1-hydroxy-2-methyl-2-(E)-butenyl 4-diphosphate (HMBPP) into a mixture of isopentenyl diphosphate (IPP) and dimethylallyl diphosphate (DMAPP). Acts in the terminal step of the DOXP/MEP pathway for isoprenoid precursor biosynthesis.</text>
</comment>
<dbReference type="PANTHER" id="PTHR30426:SF0">
    <property type="entry name" value="4-HYDROXY-3-METHYLBUT-2-ENYL DIPHOSPHATE REDUCTASE"/>
    <property type="match status" value="1"/>
</dbReference>
<evidence type="ECO:0000256" key="1">
    <source>
        <dbReference type="ARBA" id="ARBA00022485"/>
    </source>
</evidence>
<feature type="binding site" evidence="5">
    <location>
        <position position="194"/>
    </location>
    <ligand>
        <name>(2E)-4-hydroxy-3-methylbut-2-enyl diphosphate</name>
        <dbReference type="ChEBI" id="CHEBI:128753"/>
    </ligand>
</feature>
<feature type="binding site" evidence="5">
    <location>
        <position position="387"/>
    </location>
    <ligand>
        <name>isopentenyl diphosphate</name>
        <dbReference type="ChEBI" id="CHEBI:128769"/>
    </ligand>
</feature>
<evidence type="ECO:0000256" key="5">
    <source>
        <dbReference type="HAMAP-Rule" id="MF_00191"/>
    </source>
</evidence>
<comment type="similarity">
    <text evidence="5">Belongs to the IspH family.</text>
</comment>
<feature type="region of interest" description="Disordered" evidence="6">
    <location>
        <begin position="69"/>
        <end position="116"/>
    </location>
</feature>
<accession>M3BYE3</accession>
<keyword evidence="5" id="KW-0414">Isoprene biosynthesis</keyword>
<comment type="catalytic activity">
    <reaction evidence="5">
        <text>dimethylallyl diphosphate + 2 oxidized [2Fe-2S]-[ferredoxin] + H2O = (2E)-4-hydroxy-3-methylbut-2-enyl diphosphate + 2 reduced [2Fe-2S]-[ferredoxin] + 2 H(+)</text>
        <dbReference type="Rhea" id="RHEA:24825"/>
        <dbReference type="Rhea" id="RHEA-COMP:10000"/>
        <dbReference type="Rhea" id="RHEA-COMP:10001"/>
        <dbReference type="ChEBI" id="CHEBI:15377"/>
        <dbReference type="ChEBI" id="CHEBI:15378"/>
        <dbReference type="ChEBI" id="CHEBI:33737"/>
        <dbReference type="ChEBI" id="CHEBI:33738"/>
        <dbReference type="ChEBI" id="CHEBI:57623"/>
        <dbReference type="ChEBI" id="CHEBI:128753"/>
        <dbReference type="EC" id="1.17.7.4"/>
    </reaction>
</comment>
<dbReference type="NCBIfam" id="NF002190">
    <property type="entry name" value="PRK01045.1-4"/>
    <property type="match status" value="1"/>
</dbReference>
<feature type="binding site" evidence="5">
    <location>
        <position position="161"/>
    </location>
    <ligand>
        <name>isopentenyl diphosphate</name>
        <dbReference type="ChEBI" id="CHEBI:128769"/>
    </ligand>
</feature>
<dbReference type="CDD" id="cd13944">
    <property type="entry name" value="lytB_ispH"/>
    <property type="match status" value="1"/>
</dbReference>
<keyword evidence="4 5" id="KW-0411">Iron-sulfur</keyword>
<feature type="binding site" evidence="5">
    <location>
        <position position="342"/>
    </location>
    <ligand>
        <name>dimethylallyl diphosphate</name>
        <dbReference type="ChEBI" id="CHEBI:57623"/>
    </ligand>
</feature>
<feature type="binding site" evidence="5">
    <location>
        <position position="343"/>
    </location>
    <ligand>
        <name>(2E)-4-hydroxy-3-methylbut-2-enyl diphosphate</name>
        <dbReference type="ChEBI" id="CHEBI:128753"/>
    </ligand>
</feature>
<dbReference type="NCBIfam" id="TIGR00216">
    <property type="entry name" value="ispH_lytB"/>
    <property type="match status" value="1"/>
</dbReference>
<dbReference type="Pfam" id="PF02401">
    <property type="entry name" value="LYTB"/>
    <property type="match status" value="1"/>
</dbReference>
<dbReference type="NCBIfam" id="NF002189">
    <property type="entry name" value="PRK01045.1-3"/>
    <property type="match status" value="1"/>
</dbReference>
<dbReference type="GO" id="GO:0046872">
    <property type="term" value="F:metal ion binding"/>
    <property type="evidence" value="ECO:0007669"/>
    <property type="project" value="UniProtKB-KW"/>
</dbReference>